<dbReference type="GO" id="GO:0034456">
    <property type="term" value="C:UTP-C complex"/>
    <property type="evidence" value="ECO:0007669"/>
    <property type="project" value="TreeGrafter"/>
</dbReference>
<feature type="compositionally biased region" description="Low complexity" evidence="4">
    <location>
        <begin position="44"/>
        <end position="56"/>
    </location>
</feature>
<dbReference type="GO" id="GO:0005737">
    <property type="term" value="C:cytoplasm"/>
    <property type="evidence" value="ECO:0007669"/>
    <property type="project" value="TreeGrafter"/>
</dbReference>
<dbReference type="FunFam" id="2.20.25.20:FF:000001">
    <property type="entry name" value="Casein kinase II subunit beta"/>
    <property type="match status" value="1"/>
</dbReference>
<dbReference type="InterPro" id="IPR035991">
    <property type="entry name" value="Casein_kinase_II_beta-like"/>
</dbReference>
<dbReference type="EMBL" id="JADGJD010002003">
    <property type="protein sequence ID" value="KAJ3035819.1"/>
    <property type="molecule type" value="Genomic_DNA"/>
</dbReference>
<dbReference type="GO" id="GO:0019887">
    <property type="term" value="F:protein kinase regulator activity"/>
    <property type="evidence" value="ECO:0007669"/>
    <property type="project" value="InterPro"/>
</dbReference>
<dbReference type="SUPFAM" id="SSF57798">
    <property type="entry name" value="Casein kinase II beta subunit"/>
    <property type="match status" value="1"/>
</dbReference>
<name>A0AAD5S3C1_9FUNG</name>
<feature type="non-terminal residue" evidence="5">
    <location>
        <position position="267"/>
    </location>
</feature>
<comment type="caution">
    <text evidence="5">The sequence shown here is derived from an EMBL/GenBank/DDBJ whole genome shotgun (WGS) entry which is preliminary data.</text>
</comment>
<evidence type="ECO:0000313" key="6">
    <source>
        <dbReference type="Proteomes" id="UP001212841"/>
    </source>
</evidence>
<protein>
    <recommendedName>
        <fullName evidence="3">Casein kinase II subunit beta</fullName>
        <shortName evidence="3">CK II beta</shortName>
    </recommendedName>
</protein>
<keyword evidence="6" id="KW-1185">Reference proteome</keyword>
<comment type="function">
    <text evidence="2 3">Regulatory subunit of casein kinase II/CK2. As part of the kinase complex regulates the basal catalytic activity of the alpha subunit a constitutively active serine/threonine-protein kinase that phosphorylates a large number of substrates containing acidic residues C-terminal to the phosphorylated serine or threonine.</text>
</comment>
<comment type="subunit">
    <text evidence="3">Tetramer of two alpha and two beta subunits.</text>
</comment>
<evidence type="ECO:0000256" key="4">
    <source>
        <dbReference type="SAM" id="MobiDB-lite"/>
    </source>
</evidence>
<dbReference type="AlphaFoldDB" id="A0AAD5S3C1"/>
<evidence type="ECO:0000256" key="2">
    <source>
        <dbReference type="ARBA" id="ARBA00045899"/>
    </source>
</evidence>
<gene>
    <name evidence="5" type="primary">CKB1</name>
    <name evidence="5" type="ORF">HK097_004095</name>
</gene>
<evidence type="ECO:0000256" key="1">
    <source>
        <dbReference type="ARBA" id="ARBA00006941"/>
    </source>
</evidence>
<dbReference type="InterPro" id="IPR016149">
    <property type="entry name" value="Casein_kin_II_reg-sub_N"/>
</dbReference>
<dbReference type="Pfam" id="PF01214">
    <property type="entry name" value="CK_II_beta"/>
    <property type="match status" value="1"/>
</dbReference>
<feature type="region of interest" description="Disordered" evidence="4">
    <location>
        <begin position="1"/>
        <end position="56"/>
    </location>
</feature>
<accession>A0AAD5S3C1</accession>
<dbReference type="Proteomes" id="UP001212841">
    <property type="component" value="Unassembled WGS sequence"/>
</dbReference>
<comment type="similarity">
    <text evidence="1 3">Belongs to the casein kinase 2 subunit beta family.</text>
</comment>
<dbReference type="PANTHER" id="PTHR11740">
    <property type="entry name" value="CASEIN KINASE II SUBUNIT BETA"/>
    <property type="match status" value="1"/>
</dbReference>
<evidence type="ECO:0000313" key="5">
    <source>
        <dbReference type="EMBL" id="KAJ3035819.1"/>
    </source>
</evidence>
<dbReference type="GO" id="GO:0005956">
    <property type="term" value="C:protein kinase CK2 complex"/>
    <property type="evidence" value="ECO:0007669"/>
    <property type="project" value="UniProtKB-UniRule"/>
</dbReference>
<proteinExistence type="inferred from homology"/>
<dbReference type="FunFam" id="1.10.1820.10:FF:000005">
    <property type="entry name" value="Casein kinase II subunit beta"/>
    <property type="match status" value="1"/>
</dbReference>
<dbReference type="SMART" id="SM01085">
    <property type="entry name" value="CK_II_beta"/>
    <property type="match status" value="1"/>
</dbReference>
<dbReference type="InterPro" id="IPR000704">
    <property type="entry name" value="Casein_kinase_II_reg-sub"/>
</dbReference>
<dbReference type="PRINTS" id="PR00472">
    <property type="entry name" value="CASNKINASEII"/>
</dbReference>
<organism evidence="5 6">
    <name type="scientific">Rhizophlyctis rosea</name>
    <dbReference type="NCBI Taxonomy" id="64517"/>
    <lineage>
        <taxon>Eukaryota</taxon>
        <taxon>Fungi</taxon>
        <taxon>Fungi incertae sedis</taxon>
        <taxon>Chytridiomycota</taxon>
        <taxon>Chytridiomycota incertae sedis</taxon>
        <taxon>Chytridiomycetes</taxon>
        <taxon>Rhizophlyctidales</taxon>
        <taxon>Rhizophlyctidaceae</taxon>
        <taxon>Rhizophlyctis</taxon>
    </lineage>
</organism>
<feature type="compositionally biased region" description="Acidic residues" evidence="4">
    <location>
        <begin position="14"/>
        <end position="24"/>
    </location>
</feature>
<sequence length="267" mass="30047">MRGQTTEFTNGHGEEEEQEDEMMENDMYGEGNRGTGNEDDEDLSSNSYVSESSSGTSSSVVSWINWYCSLPGHEFFVEIPEEFIEDDFNLTGLNSIIPHYNDALDMILDLESEEPLVESQMTQIEAHAEALYGLIHQRFIITKQGLQAMADKYQNGDFGVCPRELCHKAFVVPCGLTDQLGKGTVKMFCPRCGDVYHPREAKFQSIDGSYFGTTFPHMLFMTYPTLAPPVHQSDSEDPNIALPDYEVYIPRVFGFRVSELSATGPRM</sequence>
<reference evidence="5" key="1">
    <citation type="submission" date="2020-05" db="EMBL/GenBank/DDBJ databases">
        <title>Phylogenomic resolution of chytrid fungi.</title>
        <authorList>
            <person name="Stajich J.E."/>
            <person name="Amses K."/>
            <person name="Simmons R."/>
            <person name="Seto K."/>
            <person name="Myers J."/>
            <person name="Bonds A."/>
            <person name="Quandt C.A."/>
            <person name="Barry K."/>
            <person name="Liu P."/>
            <person name="Grigoriev I."/>
            <person name="Longcore J.E."/>
            <person name="James T.Y."/>
        </authorList>
    </citation>
    <scope>NUCLEOTIDE SEQUENCE</scope>
    <source>
        <strain evidence="5">JEL0318</strain>
    </source>
</reference>
<dbReference type="Gene3D" id="1.10.1820.10">
    <property type="entry name" value="protein kinase ck2 holoenzyme, chain C, domain 1"/>
    <property type="match status" value="1"/>
</dbReference>
<dbReference type="GO" id="GO:0006359">
    <property type="term" value="P:regulation of transcription by RNA polymerase III"/>
    <property type="evidence" value="ECO:0007669"/>
    <property type="project" value="TreeGrafter"/>
</dbReference>
<evidence type="ECO:0000256" key="3">
    <source>
        <dbReference type="RuleBase" id="RU361268"/>
    </source>
</evidence>
<dbReference type="Gene3D" id="2.20.25.20">
    <property type="match status" value="1"/>
</dbReference>
<dbReference type="PANTHER" id="PTHR11740:SF0">
    <property type="entry name" value="CASEIN KINASE II SUBUNIT BETA"/>
    <property type="match status" value="1"/>
</dbReference>